<dbReference type="RefSeq" id="WP_283755213.1">
    <property type="nucleotide sequence ID" value="NZ_JAQOSP010000116.1"/>
</dbReference>
<reference evidence="1 2" key="1">
    <citation type="submission" date="2023-01" db="EMBL/GenBank/DDBJ databases">
        <title>Novel diversity within Roseofilum (Cyanobacteria; Desertifilaceae) from marine benthic mats with descriptions of four novel species.</title>
        <authorList>
            <person name="Wang Y."/>
            <person name="Berthold D.E."/>
            <person name="Hu J."/>
            <person name="Lefler F.W."/>
            <person name="Laughinghouse H.D. IV."/>
        </authorList>
    </citation>
    <scope>NUCLEOTIDE SEQUENCE [LARGE SCALE GENOMIC DNA]</scope>
    <source>
        <strain evidence="1 2">BLCC-M154</strain>
    </source>
</reference>
<name>A0ABT7AX44_9CYAN</name>
<evidence type="ECO:0000313" key="2">
    <source>
        <dbReference type="Proteomes" id="UP001235303"/>
    </source>
</evidence>
<sequence>MVAPDPGYRLIKGDTPAQSLGDRQLSILAENSQFLVEIQLFLAFEFVTYALHSVIQVTNPSVKLI</sequence>
<organism evidence="1 2">
    <name type="scientific">Roseofilum acuticapitatum BLCC-M154</name>
    <dbReference type="NCBI Taxonomy" id="3022444"/>
    <lineage>
        <taxon>Bacteria</taxon>
        <taxon>Bacillati</taxon>
        <taxon>Cyanobacteriota</taxon>
        <taxon>Cyanophyceae</taxon>
        <taxon>Desertifilales</taxon>
        <taxon>Desertifilaceae</taxon>
        <taxon>Roseofilum</taxon>
        <taxon>Roseofilum acuticapitatum</taxon>
    </lineage>
</organism>
<evidence type="ECO:0000313" key="1">
    <source>
        <dbReference type="EMBL" id="MDJ1171460.1"/>
    </source>
</evidence>
<protein>
    <submittedName>
        <fullName evidence="1">Uncharacterized protein</fullName>
    </submittedName>
</protein>
<keyword evidence="2" id="KW-1185">Reference proteome</keyword>
<gene>
    <name evidence="1" type="ORF">PMG71_18675</name>
</gene>
<dbReference type="EMBL" id="JAQOSP010000116">
    <property type="protein sequence ID" value="MDJ1171460.1"/>
    <property type="molecule type" value="Genomic_DNA"/>
</dbReference>
<dbReference type="Proteomes" id="UP001235303">
    <property type="component" value="Unassembled WGS sequence"/>
</dbReference>
<accession>A0ABT7AX44</accession>
<proteinExistence type="predicted"/>
<comment type="caution">
    <text evidence="1">The sequence shown here is derived from an EMBL/GenBank/DDBJ whole genome shotgun (WGS) entry which is preliminary data.</text>
</comment>